<dbReference type="PANTHER" id="PTHR30303">
    <property type="entry name" value="HYDROGENASE ISOENZYMES FORMATION PROTEIN HYPE"/>
    <property type="match status" value="1"/>
</dbReference>
<reference evidence="5" key="1">
    <citation type="submission" date="2017-09" db="EMBL/GenBank/DDBJ databases">
        <title>Depth-based differentiation of microbial function through sediment-hosted aquifers and enrichment of novel symbionts in the deep terrestrial subsurface.</title>
        <authorList>
            <person name="Probst A.J."/>
            <person name="Ladd B."/>
            <person name="Jarett J.K."/>
            <person name="Geller-Mcgrath D.E."/>
            <person name="Sieber C.M.K."/>
            <person name="Emerson J.B."/>
            <person name="Anantharaman K."/>
            <person name="Thomas B.C."/>
            <person name="Malmstrom R."/>
            <person name="Stieglmeier M."/>
            <person name="Klingl A."/>
            <person name="Woyke T."/>
            <person name="Ryan C.M."/>
            <person name="Banfield J.F."/>
        </authorList>
    </citation>
    <scope>NUCLEOTIDE SEQUENCE [LARGE SCALE GENOMIC DNA]</scope>
</reference>
<dbReference type="Proteomes" id="UP000231472">
    <property type="component" value="Unassembled WGS sequence"/>
</dbReference>
<evidence type="ECO:0000259" key="3">
    <source>
        <dbReference type="Pfam" id="PF02769"/>
    </source>
</evidence>
<comment type="similarity">
    <text evidence="1">Belongs to the HypE family.</text>
</comment>
<gene>
    <name evidence="4" type="ORF">COT32_02530</name>
</gene>
<dbReference type="EMBL" id="PEYC01000051">
    <property type="protein sequence ID" value="PIS39913.1"/>
    <property type="molecule type" value="Genomic_DNA"/>
</dbReference>
<dbReference type="InterPro" id="IPR010918">
    <property type="entry name" value="PurM-like_C_dom"/>
</dbReference>
<dbReference type="CDD" id="cd06061">
    <property type="entry name" value="PurM-like1"/>
    <property type="match status" value="1"/>
</dbReference>
<evidence type="ECO:0000313" key="4">
    <source>
        <dbReference type="EMBL" id="PIS39913.1"/>
    </source>
</evidence>
<comment type="caution">
    <text evidence="4">The sequence shown here is derived from an EMBL/GenBank/DDBJ whole genome shotgun (WGS) entry which is preliminary data.</text>
</comment>
<proteinExistence type="inferred from homology"/>
<organism evidence="4 5">
    <name type="scientific">Candidatus Nealsonbacteria bacterium CG08_land_8_20_14_0_20_36_22</name>
    <dbReference type="NCBI Taxonomy" id="1974704"/>
    <lineage>
        <taxon>Bacteria</taxon>
        <taxon>Candidatus Nealsoniibacteriota</taxon>
    </lineage>
</organism>
<evidence type="ECO:0000313" key="5">
    <source>
        <dbReference type="Proteomes" id="UP000231472"/>
    </source>
</evidence>
<dbReference type="InterPro" id="IPR036921">
    <property type="entry name" value="PurM-like_N_sf"/>
</dbReference>
<feature type="domain" description="PurM-like N-terminal" evidence="2">
    <location>
        <begin position="46"/>
        <end position="152"/>
    </location>
</feature>
<sequence>MHYYSKKNEKLPELGKISPEFFNEVIYSRLGADNNSIIVKPQHGVDFGVVDLGEKVLVASTDPFFIAPALGWEKASWFAIHILASDVAVSGIKPSYLTIDLNLPPEMSEDILKIIWTTVDGECKKLGISVLTGHTARYVGCNYPMVGGATVFGIDKKKKLIIPKAKIGDKIIITKGPAVEASALMAMQFPEFLEQAYGKEFVRKAQDIFYQTSVVKDASIAAEVGGITAMHDATECGVFGGLYEVAQVSNVGMRILLKDIITQDVIKKTCECFDINPYAAISEGTLIASVNQEKAETAIKAFEKENIPASIIGEILPKDKGIIIVEENKEYKLEHPRIDPFWIRFEEYLKKQKEKNETKTK</sequence>
<accession>A0A2H0YQ77</accession>
<feature type="domain" description="PurM-like C-terminal" evidence="3">
    <location>
        <begin position="166"/>
        <end position="325"/>
    </location>
</feature>
<dbReference type="InterPro" id="IPR036676">
    <property type="entry name" value="PurM-like_C_sf"/>
</dbReference>
<dbReference type="SUPFAM" id="SSF56042">
    <property type="entry name" value="PurM C-terminal domain-like"/>
    <property type="match status" value="1"/>
</dbReference>
<dbReference type="GO" id="GO:0051604">
    <property type="term" value="P:protein maturation"/>
    <property type="evidence" value="ECO:0007669"/>
    <property type="project" value="TreeGrafter"/>
</dbReference>
<protein>
    <submittedName>
        <fullName evidence="4">AIR synthase</fullName>
    </submittedName>
</protein>
<dbReference type="SUPFAM" id="SSF55326">
    <property type="entry name" value="PurM N-terminal domain-like"/>
    <property type="match status" value="1"/>
</dbReference>
<evidence type="ECO:0000256" key="1">
    <source>
        <dbReference type="ARBA" id="ARBA00006243"/>
    </source>
</evidence>
<dbReference type="InterPro" id="IPR011854">
    <property type="entry name" value="HypE"/>
</dbReference>
<name>A0A2H0YQ77_9BACT</name>
<dbReference type="AlphaFoldDB" id="A0A2H0YQ77"/>
<dbReference type="Gene3D" id="3.30.1330.10">
    <property type="entry name" value="PurM-like, N-terminal domain"/>
    <property type="match status" value="1"/>
</dbReference>
<dbReference type="PIRSF" id="PIRSF005644">
    <property type="entry name" value="Hdrgns_mtr_HypE"/>
    <property type="match status" value="1"/>
</dbReference>
<dbReference type="InterPro" id="IPR016188">
    <property type="entry name" value="PurM-like_N"/>
</dbReference>
<dbReference type="PANTHER" id="PTHR30303:SF4">
    <property type="entry name" value="HYDROGENASE EXPRESSION_FORMATION PROTEIN HYPE"/>
    <property type="match status" value="1"/>
</dbReference>
<evidence type="ECO:0000259" key="2">
    <source>
        <dbReference type="Pfam" id="PF00586"/>
    </source>
</evidence>
<dbReference type="Pfam" id="PF00586">
    <property type="entry name" value="AIRS"/>
    <property type="match status" value="1"/>
</dbReference>
<dbReference type="Gene3D" id="3.90.650.10">
    <property type="entry name" value="PurM-like C-terminal domain"/>
    <property type="match status" value="1"/>
</dbReference>
<dbReference type="Pfam" id="PF02769">
    <property type="entry name" value="AIRS_C"/>
    <property type="match status" value="1"/>
</dbReference>